<accession>A0A3G6J9P0</accession>
<evidence type="ECO:0000256" key="1">
    <source>
        <dbReference type="SAM" id="Phobius"/>
    </source>
</evidence>
<protein>
    <submittedName>
        <fullName evidence="2">Uncharacterized protein</fullName>
    </submittedName>
</protein>
<evidence type="ECO:0000313" key="2">
    <source>
        <dbReference type="EMBL" id="AZA13160.1"/>
    </source>
</evidence>
<proteinExistence type="predicted"/>
<name>A0A3G6J9P0_9CORY</name>
<feature type="transmembrane region" description="Helical" evidence="1">
    <location>
        <begin position="29"/>
        <end position="49"/>
    </location>
</feature>
<keyword evidence="1" id="KW-0812">Transmembrane</keyword>
<reference evidence="2 3" key="1">
    <citation type="submission" date="2018-11" db="EMBL/GenBank/DDBJ databases">
        <authorList>
            <person name="Kleinhagauer T."/>
            <person name="Glaeser S.P."/>
            <person name="Spergser J."/>
            <person name="Ruckert C."/>
            <person name="Kaempfer P."/>
            <person name="Busse H.-J."/>
        </authorList>
    </citation>
    <scope>NUCLEOTIDE SEQUENCE [LARGE SCALE GENOMIC DNA]</scope>
    <source>
        <strain evidence="2 3">200CH</strain>
    </source>
</reference>
<dbReference type="KEGG" id="ccho:CCHOA_03755"/>
<organism evidence="2 3">
    <name type="scientific">Corynebacterium choanae</name>
    <dbReference type="NCBI Taxonomy" id="1862358"/>
    <lineage>
        <taxon>Bacteria</taxon>
        <taxon>Bacillati</taxon>
        <taxon>Actinomycetota</taxon>
        <taxon>Actinomycetes</taxon>
        <taxon>Mycobacteriales</taxon>
        <taxon>Corynebacteriaceae</taxon>
        <taxon>Corynebacterium</taxon>
    </lineage>
</organism>
<dbReference type="Proteomes" id="UP000269019">
    <property type="component" value="Chromosome"/>
</dbReference>
<dbReference type="EMBL" id="CP033896">
    <property type="protein sequence ID" value="AZA13160.1"/>
    <property type="molecule type" value="Genomic_DNA"/>
</dbReference>
<gene>
    <name evidence="2" type="ORF">CCHOA_03755</name>
</gene>
<evidence type="ECO:0000313" key="3">
    <source>
        <dbReference type="Proteomes" id="UP000269019"/>
    </source>
</evidence>
<dbReference type="AlphaFoldDB" id="A0A3G6J9P0"/>
<keyword evidence="1" id="KW-1133">Transmembrane helix</keyword>
<keyword evidence="3" id="KW-1185">Reference proteome</keyword>
<sequence length="93" mass="10256">MVNDLVFMVLAQGDPGVPSGSEFGKASPVGLFVLVVLIVAVGYLAFALTRRMRRMNRRRAFAEANGLDVFDEQALDQAMREAGLADVDKKRWL</sequence>
<keyword evidence="1" id="KW-0472">Membrane</keyword>